<dbReference type="InterPro" id="IPR036388">
    <property type="entry name" value="WH-like_DNA-bd_sf"/>
</dbReference>
<dbReference type="Gene3D" id="1.25.40.10">
    <property type="entry name" value="Tetratricopeptide repeat domain"/>
    <property type="match status" value="3"/>
</dbReference>
<dbReference type="PROSITE" id="PS50005">
    <property type="entry name" value="TPR"/>
    <property type="match status" value="3"/>
</dbReference>
<dbReference type="CDD" id="cd00383">
    <property type="entry name" value="trans_reg_C"/>
    <property type="match status" value="1"/>
</dbReference>
<dbReference type="Pfam" id="PF13432">
    <property type="entry name" value="TPR_16"/>
    <property type="match status" value="2"/>
</dbReference>
<dbReference type="AlphaFoldDB" id="A0A7W3TMU0"/>
<feature type="repeat" description="TPR" evidence="2">
    <location>
        <begin position="459"/>
        <end position="492"/>
    </location>
</feature>
<evidence type="ECO:0000256" key="2">
    <source>
        <dbReference type="PROSITE-ProRule" id="PRU00339"/>
    </source>
</evidence>
<evidence type="ECO:0000256" key="3">
    <source>
        <dbReference type="PROSITE-ProRule" id="PRU01091"/>
    </source>
</evidence>
<dbReference type="InterPro" id="IPR001867">
    <property type="entry name" value="OmpR/PhoB-type_DNA-bd"/>
</dbReference>
<proteinExistence type="predicted"/>
<evidence type="ECO:0000313" key="8">
    <source>
        <dbReference type="Proteomes" id="UP000523196"/>
    </source>
</evidence>
<feature type="repeat" description="TPR" evidence="2">
    <location>
        <begin position="560"/>
        <end position="593"/>
    </location>
</feature>
<evidence type="ECO:0000313" key="7">
    <source>
        <dbReference type="EMBL" id="MBB1060969.1"/>
    </source>
</evidence>
<accession>A0A7W3TMU0</accession>
<dbReference type="Gene3D" id="3.40.50.10070">
    <property type="entry name" value="TolB, N-terminal domain"/>
    <property type="match status" value="1"/>
</dbReference>
<keyword evidence="5" id="KW-0812">Transmembrane</keyword>
<dbReference type="EMBL" id="JACHTF010000010">
    <property type="protein sequence ID" value="MBB1060969.1"/>
    <property type="molecule type" value="Genomic_DNA"/>
</dbReference>
<sequence>MVPQGQAPEGPGPPARYRFDDVQVDTVAHTLTRGGVPCALEPKAFAVLAMLLQHAGELVEKDELLDAVWGHRHVTPGVLTRAIAQLRAALGDDAHQPRYIHTHHALGYRFIGDLQAEGGGEAPASDAPAATLAGTASAGPTENPDAGRGGTTHAVPAPARAPDAPTARRRLAWGMLAAAGVLVLVTLMLTHGLSDPRPAVGEASVAVMPFRSLSADRGDRYFAEGLAVEMHGALAGVPGLKVAALVPGRDDDTPGDPRELGKRLGVANVLDASVRREGPRVRISARLTDTRSGFVLWSQTYDRQNSDIFSTQAEIASKVVEALMGVLPPDPPALARRLHPTSRLSAYEPYLRGLQLLQGTASTEELSEAVAHFEQALQQDPAFARAQAGICRARIRAFELTRDAGVYARAQAACLQAARLDPRLGEVHLAMGDLHRARNELDAARESYTQALQDVSLRPAAYIGLGRIEGEQGHDALALDYFDRARQLRPGDAVVHREIGYQHYLDDRLAAAIESYRVATTLEPDDAGLWSSLGGLYLADGRRADAEAAFERSLSIKPGFGALSNLGTLRFEQGDYPRAAELYARAAAMSPGDYRPVGNTADALSAIPGAAGNARSTYARAAEMAERYVAIKSGDAEAMAWLAWYRANLDEADAAREWLARARDAGTAQSEVAFLSAQVHARLGDLDLARAALADARALDVAESRIRASPVLKPLSGGSEVASQGGS</sequence>
<dbReference type="SUPFAM" id="SSF48452">
    <property type="entry name" value="TPR-like"/>
    <property type="match status" value="2"/>
</dbReference>
<name>A0A7W3TMU0_9GAMM</name>
<dbReference type="Pfam" id="PF00486">
    <property type="entry name" value="Trans_reg_C"/>
    <property type="match status" value="1"/>
</dbReference>
<keyword evidence="5" id="KW-0472">Membrane</keyword>
<dbReference type="InterPro" id="IPR011990">
    <property type="entry name" value="TPR-like_helical_dom_sf"/>
</dbReference>
<dbReference type="SMART" id="SM00862">
    <property type="entry name" value="Trans_reg_C"/>
    <property type="match status" value="1"/>
</dbReference>
<feature type="region of interest" description="Disordered" evidence="4">
    <location>
        <begin position="119"/>
        <end position="163"/>
    </location>
</feature>
<feature type="DNA-binding region" description="OmpR/PhoB-type" evidence="3">
    <location>
        <begin position="14"/>
        <end position="112"/>
    </location>
</feature>
<organism evidence="7 8">
    <name type="scientific">Marilutibacter spongiae</name>
    <dbReference type="NCBI Taxonomy" id="2025720"/>
    <lineage>
        <taxon>Bacteria</taxon>
        <taxon>Pseudomonadati</taxon>
        <taxon>Pseudomonadota</taxon>
        <taxon>Gammaproteobacteria</taxon>
        <taxon>Lysobacterales</taxon>
        <taxon>Lysobacteraceae</taxon>
        <taxon>Marilutibacter</taxon>
    </lineage>
</organism>
<keyword evidence="8" id="KW-1185">Reference proteome</keyword>
<evidence type="ECO:0000256" key="4">
    <source>
        <dbReference type="SAM" id="MobiDB-lite"/>
    </source>
</evidence>
<dbReference type="Proteomes" id="UP000523196">
    <property type="component" value="Unassembled WGS sequence"/>
</dbReference>
<protein>
    <submittedName>
        <fullName evidence="7">Winged helix-turn-helix domain-containing protein</fullName>
    </submittedName>
</protein>
<dbReference type="RefSeq" id="WP_182687390.1">
    <property type="nucleotide sequence ID" value="NZ_JACHTF010000010.1"/>
</dbReference>
<dbReference type="SUPFAM" id="SSF46894">
    <property type="entry name" value="C-terminal effector domain of the bipartite response regulators"/>
    <property type="match status" value="1"/>
</dbReference>
<keyword evidence="1 3" id="KW-0238">DNA-binding</keyword>
<dbReference type="InterPro" id="IPR016032">
    <property type="entry name" value="Sig_transdc_resp-reg_C-effctor"/>
</dbReference>
<feature type="domain" description="OmpR/PhoB-type" evidence="6">
    <location>
        <begin position="14"/>
        <end position="112"/>
    </location>
</feature>
<dbReference type="GO" id="GO:0003677">
    <property type="term" value="F:DNA binding"/>
    <property type="evidence" value="ECO:0007669"/>
    <property type="project" value="UniProtKB-UniRule"/>
</dbReference>
<gene>
    <name evidence="7" type="ORF">H4F98_10320</name>
</gene>
<dbReference type="GO" id="GO:0006355">
    <property type="term" value="P:regulation of DNA-templated transcription"/>
    <property type="evidence" value="ECO:0007669"/>
    <property type="project" value="InterPro"/>
</dbReference>
<feature type="transmembrane region" description="Helical" evidence="5">
    <location>
        <begin position="171"/>
        <end position="189"/>
    </location>
</feature>
<evidence type="ECO:0000256" key="5">
    <source>
        <dbReference type="SAM" id="Phobius"/>
    </source>
</evidence>
<dbReference type="PANTHER" id="PTHR12558:SF13">
    <property type="entry name" value="CELL DIVISION CYCLE PROTEIN 27 HOMOLOG"/>
    <property type="match status" value="1"/>
</dbReference>
<reference evidence="7 8" key="1">
    <citation type="submission" date="2020-08" db="EMBL/GenBank/DDBJ databases">
        <authorList>
            <person name="Xu S."/>
            <person name="Li A."/>
        </authorList>
    </citation>
    <scope>NUCLEOTIDE SEQUENCE [LARGE SCALE GENOMIC DNA]</scope>
    <source>
        <strain evidence="7 8">119BY6-57</strain>
    </source>
</reference>
<dbReference type="SMART" id="SM00028">
    <property type="entry name" value="TPR"/>
    <property type="match status" value="6"/>
</dbReference>
<feature type="compositionally biased region" description="Low complexity" evidence="4">
    <location>
        <begin position="154"/>
        <end position="163"/>
    </location>
</feature>
<evidence type="ECO:0000259" key="6">
    <source>
        <dbReference type="PROSITE" id="PS51755"/>
    </source>
</evidence>
<dbReference type="GO" id="GO:0000160">
    <property type="term" value="P:phosphorelay signal transduction system"/>
    <property type="evidence" value="ECO:0007669"/>
    <property type="project" value="InterPro"/>
</dbReference>
<dbReference type="InterPro" id="IPR019734">
    <property type="entry name" value="TPR_rpt"/>
</dbReference>
<evidence type="ECO:0000256" key="1">
    <source>
        <dbReference type="ARBA" id="ARBA00023125"/>
    </source>
</evidence>
<feature type="repeat" description="TPR" evidence="2">
    <location>
        <begin position="493"/>
        <end position="526"/>
    </location>
</feature>
<dbReference type="PANTHER" id="PTHR12558">
    <property type="entry name" value="CELL DIVISION CYCLE 16,23,27"/>
    <property type="match status" value="1"/>
</dbReference>
<dbReference type="Gene3D" id="1.10.10.10">
    <property type="entry name" value="Winged helix-like DNA-binding domain superfamily/Winged helix DNA-binding domain"/>
    <property type="match status" value="1"/>
</dbReference>
<keyword evidence="5" id="KW-1133">Transmembrane helix</keyword>
<feature type="compositionally biased region" description="Low complexity" evidence="4">
    <location>
        <begin position="122"/>
        <end position="139"/>
    </location>
</feature>
<comment type="caution">
    <text evidence="7">The sequence shown here is derived from an EMBL/GenBank/DDBJ whole genome shotgun (WGS) entry which is preliminary data.</text>
</comment>
<keyword evidence="2" id="KW-0802">TPR repeat</keyword>
<dbReference type="PROSITE" id="PS51755">
    <property type="entry name" value="OMPR_PHOB"/>
    <property type="match status" value="1"/>
</dbReference>